<organism evidence="11 12">
    <name type="scientific">Tepidiphilus thermophilus</name>
    <dbReference type="NCBI Taxonomy" id="876478"/>
    <lineage>
        <taxon>Bacteria</taxon>
        <taxon>Pseudomonadati</taxon>
        <taxon>Pseudomonadota</taxon>
        <taxon>Hydrogenophilia</taxon>
        <taxon>Hydrogenophilales</taxon>
        <taxon>Hydrogenophilaceae</taxon>
        <taxon>Tepidiphilus</taxon>
    </lineage>
</organism>
<comment type="subunit">
    <text evidence="3 10">Monomer.</text>
</comment>
<keyword evidence="8 10" id="KW-0653">Protein transport</keyword>
<dbReference type="Gene3D" id="2.50.20.10">
    <property type="entry name" value="Lipoprotein localisation LolA/LolB/LppX"/>
    <property type="match status" value="1"/>
</dbReference>
<feature type="chain" id="PRO_5008990688" description="Outer-membrane lipoprotein carrier protein" evidence="10">
    <location>
        <begin position="24"/>
        <end position="218"/>
    </location>
</feature>
<comment type="subcellular location">
    <subcellularLocation>
        <location evidence="1 10">Periplasm</location>
    </subcellularLocation>
</comment>
<dbReference type="Proteomes" id="UP000182108">
    <property type="component" value="Unassembled WGS sequence"/>
</dbReference>
<dbReference type="InterPro" id="IPR029046">
    <property type="entry name" value="LolA/LolB/LppX"/>
</dbReference>
<gene>
    <name evidence="10" type="primary">lolA</name>
    <name evidence="11" type="ORF">Ga0061068_10590</name>
</gene>
<dbReference type="InterPro" id="IPR018323">
    <property type="entry name" value="OM_lipoprot_carrier_LolA_Pbac"/>
</dbReference>
<evidence type="ECO:0000256" key="3">
    <source>
        <dbReference type="ARBA" id="ARBA00011245"/>
    </source>
</evidence>
<proteinExistence type="inferred from homology"/>
<evidence type="ECO:0000256" key="6">
    <source>
        <dbReference type="ARBA" id="ARBA00022729"/>
    </source>
</evidence>
<protein>
    <recommendedName>
        <fullName evidence="4 10">Outer-membrane lipoprotein carrier protein</fullName>
    </recommendedName>
</protein>
<sequence precursor="true">MKKGFAGWVLALWAMLWAGAAIAQQSVAEEAVRRLESFVTQTGAAQGRFRQEVLDPQGRVVQRSEGRFVYERPSRFRWEVTAPARQLVVSDGKAVQVWDADLEQVVVTPLAQALSGSPVAILADAQALHREFAPEGGQVEGDHWAVRLRARSAEAGIVRVVVEGEGERLLRMRLEDHFGQTSEITFTEFARAWSVPPAEFAFTAPPGTKVLENQPGRR</sequence>
<dbReference type="PANTHER" id="PTHR35869">
    <property type="entry name" value="OUTER-MEMBRANE LIPOPROTEIN CARRIER PROTEIN"/>
    <property type="match status" value="1"/>
</dbReference>
<comment type="similarity">
    <text evidence="2 10">Belongs to the LolA family.</text>
</comment>
<dbReference type="CDD" id="cd16325">
    <property type="entry name" value="LolA"/>
    <property type="match status" value="1"/>
</dbReference>
<dbReference type="OrthoDB" id="9787361at2"/>
<name>A0A0K6IV48_9PROT</name>
<dbReference type="EMBL" id="CYHH01000005">
    <property type="protein sequence ID" value="CUB07187.1"/>
    <property type="molecule type" value="Genomic_DNA"/>
</dbReference>
<evidence type="ECO:0000256" key="9">
    <source>
        <dbReference type="ARBA" id="ARBA00023186"/>
    </source>
</evidence>
<evidence type="ECO:0000256" key="5">
    <source>
        <dbReference type="ARBA" id="ARBA00022448"/>
    </source>
</evidence>
<dbReference type="GO" id="GO:0044874">
    <property type="term" value="P:lipoprotein localization to outer membrane"/>
    <property type="evidence" value="ECO:0007669"/>
    <property type="project" value="UniProtKB-UniRule"/>
</dbReference>
<dbReference type="GO" id="GO:0042597">
    <property type="term" value="C:periplasmic space"/>
    <property type="evidence" value="ECO:0007669"/>
    <property type="project" value="UniProtKB-SubCell"/>
</dbReference>
<keyword evidence="12" id="KW-1185">Reference proteome</keyword>
<evidence type="ECO:0000256" key="7">
    <source>
        <dbReference type="ARBA" id="ARBA00022764"/>
    </source>
</evidence>
<dbReference type="AlphaFoldDB" id="A0A0K6IV48"/>
<dbReference type="HAMAP" id="MF_00240">
    <property type="entry name" value="LolA"/>
    <property type="match status" value="1"/>
</dbReference>
<dbReference type="PANTHER" id="PTHR35869:SF1">
    <property type="entry name" value="OUTER-MEMBRANE LIPOPROTEIN CARRIER PROTEIN"/>
    <property type="match status" value="1"/>
</dbReference>
<evidence type="ECO:0000256" key="2">
    <source>
        <dbReference type="ARBA" id="ARBA00007615"/>
    </source>
</evidence>
<dbReference type="NCBIfam" id="TIGR00547">
    <property type="entry name" value="lolA"/>
    <property type="match status" value="1"/>
</dbReference>
<evidence type="ECO:0000256" key="1">
    <source>
        <dbReference type="ARBA" id="ARBA00004418"/>
    </source>
</evidence>
<keyword evidence="9 10" id="KW-0143">Chaperone</keyword>
<evidence type="ECO:0000256" key="10">
    <source>
        <dbReference type="HAMAP-Rule" id="MF_00240"/>
    </source>
</evidence>
<dbReference type="Pfam" id="PF03548">
    <property type="entry name" value="LolA"/>
    <property type="match status" value="1"/>
</dbReference>
<evidence type="ECO:0000313" key="12">
    <source>
        <dbReference type="Proteomes" id="UP000182108"/>
    </source>
</evidence>
<dbReference type="RefSeq" id="WP_055423482.1">
    <property type="nucleotide sequence ID" value="NZ_CYHH01000005.1"/>
</dbReference>
<evidence type="ECO:0000313" key="11">
    <source>
        <dbReference type="EMBL" id="CUB07187.1"/>
    </source>
</evidence>
<dbReference type="SUPFAM" id="SSF89392">
    <property type="entry name" value="Prokaryotic lipoproteins and lipoprotein localization factors"/>
    <property type="match status" value="1"/>
</dbReference>
<dbReference type="InterPro" id="IPR004564">
    <property type="entry name" value="OM_lipoprot_carrier_LolA-like"/>
</dbReference>
<dbReference type="GO" id="GO:0042953">
    <property type="term" value="P:lipoprotein transport"/>
    <property type="evidence" value="ECO:0007669"/>
    <property type="project" value="InterPro"/>
</dbReference>
<evidence type="ECO:0000256" key="8">
    <source>
        <dbReference type="ARBA" id="ARBA00022927"/>
    </source>
</evidence>
<reference evidence="12" key="1">
    <citation type="submission" date="2015-08" db="EMBL/GenBank/DDBJ databases">
        <authorList>
            <person name="Babu N.S."/>
            <person name="Beckwith C.J."/>
            <person name="Beseler K.G."/>
            <person name="Brison A."/>
            <person name="Carone J.V."/>
            <person name="Caskin T.P."/>
            <person name="Diamond M."/>
            <person name="Durham M.E."/>
            <person name="Foxe J.M."/>
            <person name="Go M."/>
            <person name="Henderson B.A."/>
            <person name="Jones I.B."/>
            <person name="McGettigan J.A."/>
            <person name="Micheletti S.J."/>
            <person name="Nasrallah M.E."/>
            <person name="Ortiz D."/>
            <person name="Piller C.R."/>
            <person name="Privatt S.R."/>
            <person name="Schneider S.L."/>
            <person name="Sharp S."/>
            <person name="Smith T.C."/>
            <person name="Stanton J.D."/>
            <person name="Ullery H.E."/>
            <person name="Wilson R.J."/>
            <person name="Serrano M.G."/>
            <person name="Buck G."/>
            <person name="Lee V."/>
            <person name="Wang Y."/>
            <person name="Carvalho R."/>
            <person name="Voegtly L."/>
            <person name="Shi R."/>
            <person name="Duckworth R."/>
            <person name="Johnson A."/>
            <person name="Loviza R."/>
            <person name="Walstead R."/>
            <person name="Shah Z."/>
            <person name="Kiflezghi M."/>
            <person name="Wade K."/>
            <person name="Ball S.L."/>
            <person name="Bradley K.W."/>
            <person name="Asai D.J."/>
            <person name="Bowman C.A."/>
            <person name="Russell D.A."/>
            <person name="Pope W.H."/>
            <person name="Jacobs-Sera D."/>
            <person name="Hendrix R.W."/>
            <person name="Hatfull G.F."/>
        </authorList>
    </citation>
    <scope>NUCLEOTIDE SEQUENCE [LARGE SCALE GENOMIC DNA]</scope>
    <source>
        <strain evidence="12">JCM 19170</strain>
    </source>
</reference>
<evidence type="ECO:0000256" key="4">
    <source>
        <dbReference type="ARBA" id="ARBA00014035"/>
    </source>
</evidence>
<keyword evidence="7 10" id="KW-0574">Periplasm</keyword>
<keyword evidence="6 10" id="KW-0732">Signal</keyword>
<comment type="function">
    <text evidence="10">Participates in the translocation of lipoproteins from the inner membrane to the outer membrane. Only forms a complex with a lipoprotein if the residue after the N-terminal Cys is not an aspartate (The Asp acts as a targeting signal to indicate that the lipoprotein should stay in the inner membrane).</text>
</comment>
<keyword evidence="5 10" id="KW-0813">Transport</keyword>
<feature type="signal peptide" evidence="10">
    <location>
        <begin position="1"/>
        <end position="23"/>
    </location>
</feature>
<accession>A0A0K6IV48</accession>